<evidence type="ECO:0000313" key="2">
    <source>
        <dbReference type="EMBL" id="CAF1205073.1"/>
    </source>
</evidence>
<accession>A0A814WPJ1</accession>
<name>A0A814WPJ1_9BILA</name>
<reference evidence="2" key="1">
    <citation type="submission" date="2021-02" db="EMBL/GenBank/DDBJ databases">
        <authorList>
            <person name="Nowell W R."/>
        </authorList>
    </citation>
    <scope>NUCLEOTIDE SEQUENCE</scope>
</reference>
<organism evidence="2 3">
    <name type="scientific">Adineta steineri</name>
    <dbReference type="NCBI Taxonomy" id="433720"/>
    <lineage>
        <taxon>Eukaryota</taxon>
        <taxon>Metazoa</taxon>
        <taxon>Spiralia</taxon>
        <taxon>Gnathifera</taxon>
        <taxon>Rotifera</taxon>
        <taxon>Eurotatoria</taxon>
        <taxon>Bdelloidea</taxon>
        <taxon>Adinetida</taxon>
        <taxon>Adinetidae</taxon>
        <taxon>Adineta</taxon>
    </lineage>
</organism>
<feature type="chain" id="PRO_5032533580" evidence="1">
    <location>
        <begin position="24"/>
        <end position="83"/>
    </location>
</feature>
<dbReference type="EMBL" id="CAJNOE010000416">
    <property type="protein sequence ID" value="CAF1205073.1"/>
    <property type="molecule type" value="Genomic_DNA"/>
</dbReference>
<gene>
    <name evidence="2" type="ORF">IZO911_LOCUS28844</name>
</gene>
<evidence type="ECO:0000313" key="3">
    <source>
        <dbReference type="Proteomes" id="UP000663860"/>
    </source>
</evidence>
<evidence type="ECO:0000256" key="1">
    <source>
        <dbReference type="SAM" id="SignalP"/>
    </source>
</evidence>
<dbReference type="Proteomes" id="UP000663860">
    <property type="component" value="Unassembled WGS sequence"/>
</dbReference>
<protein>
    <submittedName>
        <fullName evidence="2">Uncharacterized protein</fullName>
    </submittedName>
</protein>
<comment type="caution">
    <text evidence="2">The sequence shown here is derived from an EMBL/GenBank/DDBJ whole genome shotgun (WGS) entry which is preliminary data.</text>
</comment>
<proteinExistence type="predicted"/>
<keyword evidence="1" id="KW-0732">Signal</keyword>
<feature type="signal peptide" evidence="1">
    <location>
        <begin position="1"/>
        <end position="23"/>
    </location>
</feature>
<sequence length="83" mass="9768">MQRALVSLFIMFILINHSMFVVSYPLKRSIGNIWFYPNARFRPHLLPIIKQHVPTSATRPPLNDQKSILKYILFRGDPREFLG</sequence>
<dbReference type="AlphaFoldDB" id="A0A814WPJ1"/>